<feature type="compositionally biased region" description="Polar residues" evidence="15">
    <location>
        <begin position="617"/>
        <end position="644"/>
    </location>
</feature>
<evidence type="ECO:0000256" key="11">
    <source>
        <dbReference type="ARBA" id="ARBA00055904"/>
    </source>
</evidence>
<feature type="compositionally biased region" description="Pro residues" evidence="15">
    <location>
        <begin position="731"/>
        <end position="741"/>
    </location>
</feature>
<feature type="region of interest" description="Disordered" evidence="15">
    <location>
        <begin position="506"/>
        <end position="525"/>
    </location>
</feature>
<dbReference type="GO" id="GO:0007165">
    <property type="term" value="P:signal transduction"/>
    <property type="evidence" value="ECO:0007669"/>
    <property type="project" value="InterPro"/>
</dbReference>
<comment type="subcellular location">
    <subcellularLocation>
        <location evidence="2">Cell junction</location>
        <location evidence="2">Tight junction</location>
    </subcellularLocation>
    <subcellularLocation>
        <location evidence="3">Cytoplasm</location>
    </subcellularLocation>
    <subcellularLocation>
        <location evidence="1">Membrane</location>
        <topology evidence="1">Peripheral membrane protein</topology>
    </subcellularLocation>
</comment>
<dbReference type="SMART" id="SM00324">
    <property type="entry name" value="RhoGAP"/>
    <property type="match status" value="1"/>
</dbReference>
<evidence type="ECO:0000256" key="3">
    <source>
        <dbReference type="ARBA" id="ARBA00004496"/>
    </source>
</evidence>
<evidence type="ECO:0000256" key="2">
    <source>
        <dbReference type="ARBA" id="ARBA00004435"/>
    </source>
</evidence>
<dbReference type="AlphaFoldDB" id="A0A8C0GHN7"/>
<dbReference type="SUPFAM" id="SSF48350">
    <property type="entry name" value="GTPase activation domain, GAP"/>
    <property type="match status" value="1"/>
</dbReference>
<keyword evidence="19" id="KW-1185">Reference proteome</keyword>
<dbReference type="GO" id="GO:0005096">
    <property type="term" value="F:GTPase activator activity"/>
    <property type="evidence" value="ECO:0007669"/>
    <property type="project" value="UniProtKB-KW"/>
</dbReference>
<dbReference type="PANTHER" id="PTHR14130">
    <property type="entry name" value="3BP-1 RELATED RHOGAP"/>
    <property type="match status" value="1"/>
</dbReference>
<evidence type="ECO:0000256" key="1">
    <source>
        <dbReference type="ARBA" id="ARBA00004170"/>
    </source>
</evidence>
<dbReference type="InterPro" id="IPR000198">
    <property type="entry name" value="RhoGAP_dom"/>
</dbReference>
<reference evidence="18" key="1">
    <citation type="submission" date="2025-08" db="UniProtKB">
        <authorList>
            <consortium name="Ensembl"/>
        </authorList>
    </citation>
    <scope>IDENTIFICATION</scope>
</reference>
<organism evidence="18 19">
    <name type="scientific">Chelonoidis abingdonii</name>
    <name type="common">Abingdon island giant tortoise</name>
    <name type="synonym">Testudo abingdonii</name>
    <dbReference type="NCBI Taxonomy" id="106734"/>
    <lineage>
        <taxon>Eukaryota</taxon>
        <taxon>Metazoa</taxon>
        <taxon>Chordata</taxon>
        <taxon>Craniata</taxon>
        <taxon>Vertebrata</taxon>
        <taxon>Euteleostomi</taxon>
        <taxon>Archelosauria</taxon>
        <taxon>Testudinata</taxon>
        <taxon>Testudines</taxon>
        <taxon>Cryptodira</taxon>
        <taxon>Durocryptodira</taxon>
        <taxon>Testudinoidea</taxon>
        <taxon>Testudinidae</taxon>
        <taxon>Chelonoidis</taxon>
    </lineage>
</organism>
<evidence type="ECO:0000256" key="4">
    <source>
        <dbReference type="ARBA" id="ARBA00022427"/>
    </source>
</evidence>
<comment type="subunit">
    <text evidence="12">Component of a complex whose core is composed of ARHGAP17, AMOT, PALS1, PATJ and PARD3/PAR3. Interacts with NHERF1, FNBP1, TRIP10, CAPZA (CAPZA1, CAPZA2 or CAPZA3), CAPZB, CD2AP and SH3KBP1/CIN85.</text>
</comment>
<dbReference type="Gene3D" id="1.10.555.10">
    <property type="entry name" value="Rho GTPase activation protein"/>
    <property type="match status" value="1"/>
</dbReference>
<keyword evidence="8" id="KW-0965">Cell junction</keyword>
<evidence type="ECO:0000256" key="13">
    <source>
        <dbReference type="ARBA" id="ARBA00070237"/>
    </source>
</evidence>
<dbReference type="FunFam" id="1.10.555.10:FF:000001">
    <property type="entry name" value="Rho GTPase activating protein 44"/>
    <property type="match status" value="1"/>
</dbReference>
<dbReference type="GeneTree" id="ENSGT00940000156201"/>
<evidence type="ECO:0000256" key="10">
    <source>
        <dbReference type="ARBA" id="ARBA00023136"/>
    </source>
</evidence>
<feature type="compositionally biased region" description="Low complexity" evidence="15">
    <location>
        <begin position="699"/>
        <end position="716"/>
    </location>
</feature>
<evidence type="ECO:0000259" key="17">
    <source>
        <dbReference type="PROSITE" id="PS51021"/>
    </source>
</evidence>
<dbReference type="SMART" id="SM00721">
    <property type="entry name" value="BAR"/>
    <property type="match status" value="1"/>
</dbReference>
<dbReference type="Pfam" id="PF03114">
    <property type="entry name" value="BAR"/>
    <property type="match status" value="1"/>
</dbReference>
<feature type="domain" description="BAR" evidence="17">
    <location>
        <begin position="14"/>
        <end position="247"/>
    </location>
</feature>
<evidence type="ECO:0000256" key="15">
    <source>
        <dbReference type="SAM" id="MobiDB-lite"/>
    </source>
</evidence>
<dbReference type="Gene3D" id="1.20.1270.60">
    <property type="entry name" value="Arfaptin homology (AH) domain/BAR domain"/>
    <property type="match status" value="1"/>
</dbReference>
<dbReference type="PANTHER" id="PTHR14130:SF3">
    <property type="entry name" value="RHO GTPASE-ACTIVATING PROTEIN 17"/>
    <property type="match status" value="1"/>
</dbReference>
<evidence type="ECO:0000259" key="16">
    <source>
        <dbReference type="PROSITE" id="PS50238"/>
    </source>
</evidence>
<keyword evidence="5" id="KW-0343">GTPase activation</keyword>
<name>A0A8C0GHN7_CHEAB</name>
<dbReference type="GO" id="GO:0032956">
    <property type="term" value="P:regulation of actin cytoskeleton organization"/>
    <property type="evidence" value="ECO:0007669"/>
    <property type="project" value="TreeGrafter"/>
</dbReference>
<sequence>ANYSNSRLTFLLVFFPFRAEKTEVLSEDLLQIERRLDTVRSVCHISQKRLIACFQGQYGTDADKRHKKLPLTAFAQNMQEGSVQLSDDTLLGKMLDTCGDAENKLAVELSHHEVQIEKEILDPLSLLTEVEIPNIQKQRKQLAKLVLDWDSAKARYSQACKTSGTNFQMHPSKIDSLKEEMDEAGNKVEQCKDQLAADMYNCVSKEGEYARYFVMLLEAQADYHRKSLAVLEKALPEIQAHQDKWTEKPAFGTPLEEHLKRSGREIALPIEACVMMLLETGMKEEGLFRIAAGASKLKKLKAALDCSTSQLDEFYSDPHAVAGILSILNQSLYKLLTFYSIIQDQDKKLQELWKICKRLPKANLANFRYLIKFLATLAQNSDINKMTPSNIAIVLGPNLLWAKTEGSLAEMAAATSVHVVAIIEPIIQHADWFFPEDVDFNVSGAFVALPATNSNHSSQLGSEYESGTLERKRPVSMAVMEGDLLKKEGFGVKAVDFQVNPRRCGTINRKHTSPAFQPPLPPTEAGMLAQPVAEQHSQGSVAETSPVSATFAPFAGTAEHLQITNIFLSMSLKAVKKPAPAPPKPPPGQPGNHGSTAAAQLPSVSAKPPTRSPSPPGQLTNPGAVQTSTSSQVSAPRRYSSSLSPIQAPNHPPPQPPTQATPPLGEYGPEQPSCTPPQTPTPPDTPPLGKHNASSALFPLQSSTQETSQSHSPPQTGTLPRPKPVPKPRNRPNVPPPPHPPVSQSSGDSVLTNPTQTASKIITGK</sequence>
<proteinExistence type="predicted"/>
<dbReference type="FunFam" id="1.20.1270.60:FF:000019">
    <property type="entry name" value="rho GTPase-activating protein 17 isoform X1"/>
    <property type="match status" value="1"/>
</dbReference>
<keyword evidence="6" id="KW-0963">Cytoplasm</keyword>
<dbReference type="InterPro" id="IPR008936">
    <property type="entry name" value="Rho_GTPase_activation_prot"/>
</dbReference>
<feature type="region of interest" description="Disordered" evidence="15">
    <location>
        <begin position="576"/>
        <end position="765"/>
    </location>
</feature>
<dbReference type="InterPro" id="IPR004148">
    <property type="entry name" value="BAR_dom"/>
</dbReference>
<feature type="compositionally biased region" description="Pro residues" evidence="15">
    <location>
        <begin position="579"/>
        <end position="589"/>
    </location>
</feature>
<evidence type="ECO:0000256" key="9">
    <source>
        <dbReference type="ARBA" id="ARBA00023036"/>
    </source>
</evidence>
<accession>A0A8C0GHN7</accession>
<dbReference type="InterPro" id="IPR047165">
    <property type="entry name" value="RHG17/44/SH3BP1-like"/>
</dbReference>
<comment type="function">
    <text evidence="11">Rho GTPase-activating protein involved in the maintenance of tight junction by regulating the activity of CDC42, thereby playing a central role in apical polarity of epithelial cells. Specifically acts as a GTPase activator for the CDC42 GTPase by converting it to an inactive GDP-bound state. The complex formed with AMOT acts by regulating the uptake of polarity proteins at tight junctions, possibly by deciding whether tight junction transmembrane proteins are recycled back to the plasma membrane or sent elsewhere. Participates in the Ca(2+)-dependent regulation of exocytosis, possibly by catalyzing GTPase activity of Rho family proteins and by inducing the reorganization of the cortical actin filaments. Acts as a GTPase activator in vitro for RAC1.</text>
</comment>
<evidence type="ECO:0000256" key="14">
    <source>
        <dbReference type="ARBA" id="ARBA00083392"/>
    </source>
</evidence>
<feature type="compositionally biased region" description="Pro residues" evidence="15">
    <location>
        <begin position="650"/>
        <end position="660"/>
    </location>
</feature>
<keyword evidence="4" id="KW-0796">Tight junction</keyword>
<keyword evidence="9" id="KW-0729">SH3-binding</keyword>
<feature type="domain" description="Rho-GAP" evidence="16">
    <location>
        <begin position="253"/>
        <end position="434"/>
    </location>
</feature>
<evidence type="ECO:0000256" key="8">
    <source>
        <dbReference type="ARBA" id="ARBA00022949"/>
    </source>
</evidence>
<evidence type="ECO:0000256" key="12">
    <source>
        <dbReference type="ARBA" id="ARBA00065623"/>
    </source>
</evidence>
<keyword evidence="7" id="KW-0597">Phosphoprotein</keyword>
<evidence type="ECO:0000256" key="7">
    <source>
        <dbReference type="ARBA" id="ARBA00022553"/>
    </source>
</evidence>
<protein>
    <recommendedName>
        <fullName evidence="13">Rho GTPase-activating protein 17</fullName>
    </recommendedName>
    <alternativeName>
        <fullName evidence="14">Rho-type GTPase-activating protein 17</fullName>
    </alternativeName>
</protein>
<dbReference type="Proteomes" id="UP000694404">
    <property type="component" value="Unplaced"/>
</dbReference>
<dbReference type="GO" id="GO:0005923">
    <property type="term" value="C:bicellular tight junction"/>
    <property type="evidence" value="ECO:0007669"/>
    <property type="project" value="UniProtKB-SubCell"/>
</dbReference>
<evidence type="ECO:0000256" key="5">
    <source>
        <dbReference type="ARBA" id="ARBA00022468"/>
    </source>
</evidence>
<dbReference type="Pfam" id="PF00620">
    <property type="entry name" value="RhoGAP"/>
    <property type="match status" value="1"/>
</dbReference>
<reference evidence="18" key="2">
    <citation type="submission" date="2025-09" db="UniProtKB">
        <authorList>
            <consortium name="Ensembl"/>
        </authorList>
    </citation>
    <scope>IDENTIFICATION</scope>
</reference>
<dbReference type="Ensembl" id="ENSCABT00000009645.1">
    <property type="protein sequence ID" value="ENSCABP00000008799.1"/>
    <property type="gene ID" value="ENSCABG00000006143.1"/>
</dbReference>
<feature type="compositionally biased region" description="Pro residues" evidence="15">
    <location>
        <begin position="674"/>
        <end position="686"/>
    </location>
</feature>
<evidence type="ECO:0000313" key="19">
    <source>
        <dbReference type="Proteomes" id="UP000694404"/>
    </source>
</evidence>
<feature type="compositionally biased region" description="Polar residues" evidence="15">
    <location>
        <begin position="743"/>
        <end position="765"/>
    </location>
</feature>
<dbReference type="GO" id="GO:0016020">
    <property type="term" value="C:membrane"/>
    <property type="evidence" value="ECO:0007669"/>
    <property type="project" value="UniProtKB-SubCell"/>
</dbReference>
<gene>
    <name evidence="18" type="primary">ARHGAP17</name>
</gene>
<dbReference type="GO" id="GO:0005829">
    <property type="term" value="C:cytosol"/>
    <property type="evidence" value="ECO:0007669"/>
    <property type="project" value="TreeGrafter"/>
</dbReference>
<dbReference type="PROSITE" id="PS51021">
    <property type="entry name" value="BAR"/>
    <property type="match status" value="1"/>
</dbReference>
<dbReference type="InterPro" id="IPR027267">
    <property type="entry name" value="AH/BAR_dom_sf"/>
</dbReference>
<dbReference type="GO" id="GO:0017124">
    <property type="term" value="F:SH3 domain binding"/>
    <property type="evidence" value="ECO:0007669"/>
    <property type="project" value="UniProtKB-KW"/>
</dbReference>
<dbReference type="GO" id="GO:0035020">
    <property type="term" value="P:regulation of Rac protein signal transduction"/>
    <property type="evidence" value="ECO:0007669"/>
    <property type="project" value="TreeGrafter"/>
</dbReference>
<evidence type="ECO:0000313" key="18">
    <source>
        <dbReference type="Ensembl" id="ENSCABP00000008799.1"/>
    </source>
</evidence>
<evidence type="ECO:0000256" key="6">
    <source>
        <dbReference type="ARBA" id="ARBA00022490"/>
    </source>
</evidence>
<dbReference type="SUPFAM" id="SSF103657">
    <property type="entry name" value="BAR/IMD domain-like"/>
    <property type="match status" value="1"/>
</dbReference>
<dbReference type="PROSITE" id="PS50238">
    <property type="entry name" value="RHOGAP"/>
    <property type="match status" value="1"/>
</dbReference>
<keyword evidence="10" id="KW-0472">Membrane</keyword>